<name>A0A835QY08_VANPL</name>
<proteinExistence type="predicted"/>
<reference evidence="2 3" key="1">
    <citation type="journal article" date="2020" name="Nat. Food">
        <title>A phased Vanilla planifolia genome enables genetic improvement of flavour and production.</title>
        <authorList>
            <person name="Hasing T."/>
            <person name="Tang H."/>
            <person name="Brym M."/>
            <person name="Khazi F."/>
            <person name="Huang T."/>
            <person name="Chambers A.H."/>
        </authorList>
    </citation>
    <scope>NUCLEOTIDE SEQUENCE [LARGE SCALE GENOMIC DNA]</scope>
    <source>
        <tissue evidence="2">Leaf</tissue>
    </source>
</reference>
<keyword evidence="1" id="KW-0812">Transmembrane</keyword>
<gene>
    <name evidence="2" type="ORF">HPP92_010139</name>
</gene>
<dbReference type="Proteomes" id="UP000636800">
    <property type="component" value="Chromosome 5"/>
</dbReference>
<feature type="transmembrane region" description="Helical" evidence="1">
    <location>
        <begin position="32"/>
        <end position="57"/>
    </location>
</feature>
<dbReference type="AlphaFoldDB" id="A0A835QY08"/>
<evidence type="ECO:0000313" key="3">
    <source>
        <dbReference type="Proteomes" id="UP000636800"/>
    </source>
</evidence>
<protein>
    <submittedName>
        <fullName evidence="2">Uncharacterized protein</fullName>
    </submittedName>
</protein>
<accession>A0A835QY08</accession>
<comment type="caution">
    <text evidence="2">The sequence shown here is derived from an EMBL/GenBank/DDBJ whole genome shotgun (WGS) entry which is preliminary data.</text>
</comment>
<dbReference type="EMBL" id="JADCNL010000005">
    <property type="protein sequence ID" value="KAG0479281.1"/>
    <property type="molecule type" value="Genomic_DNA"/>
</dbReference>
<keyword evidence="1" id="KW-1133">Transmembrane helix</keyword>
<keyword evidence="1" id="KW-0472">Membrane</keyword>
<sequence length="210" mass="24057">MATCTHGFVGDWWNGSGLYPDPYGWTPTQVVLWAYSLACCLFWVLMMSIFLVFSYTLSMSFLPRFLKLMVQLSAQVSEAIQIGTRAIKENRITVEEVNVQLQELDECVIDQKQVIEALERMPLQSDIEDEDIEEEFQKLEMELAEAMLQPPIHKSAPQEQATIDKAPGLCQRESTELSQTLSKLNIIEPHINIIGNVNWKHYNFFIKGVL</sequence>
<evidence type="ECO:0000256" key="1">
    <source>
        <dbReference type="SAM" id="Phobius"/>
    </source>
</evidence>
<dbReference type="OrthoDB" id="1872003at2759"/>
<keyword evidence="3" id="KW-1185">Reference proteome</keyword>
<organism evidence="2 3">
    <name type="scientific">Vanilla planifolia</name>
    <name type="common">Vanilla</name>
    <dbReference type="NCBI Taxonomy" id="51239"/>
    <lineage>
        <taxon>Eukaryota</taxon>
        <taxon>Viridiplantae</taxon>
        <taxon>Streptophyta</taxon>
        <taxon>Embryophyta</taxon>
        <taxon>Tracheophyta</taxon>
        <taxon>Spermatophyta</taxon>
        <taxon>Magnoliopsida</taxon>
        <taxon>Liliopsida</taxon>
        <taxon>Asparagales</taxon>
        <taxon>Orchidaceae</taxon>
        <taxon>Vanilloideae</taxon>
        <taxon>Vanilleae</taxon>
        <taxon>Vanilla</taxon>
    </lineage>
</organism>
<evidence type="ECO:0000313" key="2">
    <source>
        <dbReference type="EMBL" id="KAG0479281.1"/>
    </source>
</evidence>